<proteinExistence type="predicted"/>
<evidence type="ECO:0000313" key="2">
    <source>
        <dbReference type="Proteomes" id="UP001500635"/>
    </source>
</evidence>
<dbReference type="Proteomes" id="UP001500635">
    <property type="component" value="Unassembled WGS sequence"/>
</dbReference>
<name>A0ABP8JAF4_9ACTN</name>
<protein>
    <submittedName>
        <fullName evidence="1">Uncharacterized protein</fullName>
    </submittedName>
</protein>
<evidence type="ECO:0000313" key="1">
    <source>
        <dbReference type="EMBL" id="GAA4387765.1"/>
    </source>
</evidence>
<gene>
    <name evidence="1" type="ORF">GCM10023147_12630</name>
</gene>
<sequence length="92" mass="9830">MVVERRDVTIVIVVGEYGLEANTVASVLEAARDRSVRGLPPYTPSELAAMLEPPDPGFYRGMCLGAAKVRMVFLHGKSGGVGDDVGRNWPTG</sequence>
<accession>A0ABP8JAF4</accession>
<keyword evidence="2" id="KW-1185">Reference proteome</keyword>
<organism evidence="1 2">
    <name type="scientific">Tsukamurella soli</name>
    <dbReference type="NCBI Taxonomy" id="644556"/>
    <lineage>
        <taxon>Bacteria</taxon>
        <taxon>Bacillati</taxon>
        <taxon>Actinomycetota</taxon>
        <taxon>Actinomycetes</taxon>
        <taxon>Mycobacteriales</taxon>
        <taxon>Tsukamurellaceae</taxon>
        <taxon>Tsukamurella</taxon>
    </lineage>
</organism>
<dbReference type="EMBL" id="BAABFR010000013">
    <property type="protein sequence ID" value="GAA4387765.1"/>
    <property type="molecule type" value="Genomic_DNA"/>
</dbReference>
<comment type="caution">
    <text evidence="1">The sequence shown here is derived from an EMBL/GenBank/DDBJ whole genome shotgun (WGS) entry which is preliminary data.</text>
</comment>
<reference evidence="2" key="1">
    <citation type="journal article" date="2019" name="Int. J. Syst. Evol. Microbiol.">
        <title>The Global Catalogue of Microorganisms (GCM) 10K type strain sequencing project: providing services to taxonomists for standard genome sequencing and annotation.</title>
        <authorList>
            <consortium name="The Broad Institute Genomics Platform"/>
            <consortium name="The Broad Institute Genome Sequencing Center for Infectious Disease"/>
            <person name="Wu L."/>
            <person name="Ma J."/>
        </authorList>
    </citation>
    <scope>NUCLEOTIDE SEQUENCE [LARGE SCALE GENOMIC DNA]</scope>
    <source>
        <strain evidence="2">JCM 17688</strain>
    </source>
</reference>